<proteinExistence type="inferred from homology"/>
<accession>A0ABP0IR39</accession>
<feature type="domain" description="Lipase maturation factor 1/2 N-terminal" evidence="10">
    <location>
        <begin position="268"/>
        <end position="417"/>
    </location>
</feature>
<organism evidence="12 13">
    <name type="scientific">Durusdinium trenchii</name>
    <dbReference type="NCBI Taxonomy" id="1381693"/>
    <lineage>
        <taxon>Eukaryota</taxon>
        <taxon>Sar</taxon>
        <taxon>Alveolata</taxon>
        <taxon>Dinophyceae</taxon>
        <taxon>Suessiales</taxon>
        <taxon>Symbiodiniaceae</taxon>
        <taxon>Durusdinium</taxon>
    </lineage>
</organism>
<keyword evidence="6 9" id="KW-0472">Membrane</keyword>
<feature type="transmembrane region" description="Helical" evidence="9">
    <location>
        <begin position="351"/>
        <end position="371"/>
    </location>
</feature>
<feature type="transmembrane region" description="Helical" evidence="9">
    <location>
        <begin position="123"/>
        <end position="142"/>
    </location>
</feature>
<evidence type="ECO:0000256" key="8">
    <source>
        <dbReference type="ARBA" id="ARBA00040643"/>
    </source>
</evidence>
<dbReference type="InterPro" id="IPR009613">
    <property type="entry name" value="LMF"/>
</dbReference>
<dbReference type="Pfam" id="PF25179">
    <property type="entry name" value="LMF1_C"/>
    <property type="match status" value="1"/>
</dbReference>
<evidence type="ECO:0000256" key="9">
    <source>
        <dbReference type="SAM" id="Phobius"/>
    </source>
</evidence>
<evidence type="ECO:0000256" key="5">
    <source>
        <dbReference type="ARBA" id="ARBA00022989"/>
    </source>
</evidence>
<dbReference type="Pfam" id="PF06762">
    <property type="entry name" value="LMF1"/>
    <property type="match status" value="1"/>
</dbReference>
<evidence type="ECO:0000256" key="7">
    <source>
        <dbReference type="ARBA" id="ARBA00023180"/>
    </source>
</evidence>
<sequence length="655" mass="74972">MPGRKQACMFNGDEGYCMTEILLQHGARLGVEMRGALRDQSFLLLDAQANPDELDGHGDSPLHVSFFWQLAAKPGDQMGYARDPQLLEQLLEACPMTGEGQERHATLLLPELFDKAFFLDSKLWFRLAAVVALLVLLQLLLVVGQSEGNQEESLAISVVFAGCALTNVVAFASFRPQVVALIGRRGLHPAEEVLRRLRRLSVRRAPCYLRWMEVNDRTLIRCCDLGIGCGVLLVMLVLWPQSFVPLIWLAAGWTYLSLQAVSGDFLGLQSDSNLVEVDALMALLSILARSHPRQALLVLRFFAFRKMLGCGVCKYYGSPMWQSFDALQVHYFTQPLVNRRSRWAHVWPADFHRFSVLATFLVEVILPFLIWCPWPCRISAWIGFNCLNAMINTTGNYGFIGFLNTMENLSLVDDRFYQLVLGADVDAWRLPRSTAWPFRLVVVCVLSLYVVLSLLPLARAGKGTVDLRTLRLPDVVTARLEWLEALQQPWKLVNYQGKFSGMHDFRWEPILEASTDDGQSWRQIRWRYKLNQGPRESGVVLWLHLPRLDWRVWFLPLAARRGKEPPAWYVKLLERLAECDESILELLEGCPFSREEFQDPEHPKMWVSSRLVACEVSPKEDECFWSFRPLRKQTTMDLLIKEGSRCDATKRRRLD</sequence>
<feature type="transmembrane region" description="Helical" evidence="9">
    <location>
        <begin position="154"/>
        <end position="174"/>
    </location>
</feature>
<dbReference type="PANTHER" id="PTHR14463">
    <property type="entry name" value="LIPASE MATURATION FACTOR"/>
    <property type="match status" value="1"/>
</dbReference>
<name>A0ABP0IR39_9DINO</name>
<protein>
    <recommendedName>
        <fullName evidence="8">Lipase maturation factor 2</fullName>
    </recommendedName>
</protein>
<feature type="transmembrane region" description="Helical" evidence="9">
    <location>
        <begin position="378"/>
        <end position="400"/>
    </location>
</feature>
<comment type="similarity">
    <text evidence="2">Belongs to the lipase maturation factor family.</text>
</comment>
<evidence type="ECO:0000256" key="6">
    <source>
        <dbReference type="ARBA" id="ARBA00023136"/>
    </source>
</evidence>
<evidence type="ECO:0000313" key="12">
    <source>
        <dbReference type="EMBL" id="CAK9003788.1"/>
    </source>
</evidence>
<dbReference type="EMBL" id="CAXAMM010004492">
    <property type="protein sequence ID" value="CAK9003788.1"/>
    <property type="molecule type" value="Genomic_DNA"/>
</dbReference>
<evidence type="ECO:0000313" key="13">
    <source>
        <dbReference type="Proteomes" id="UP001642464"/>
    </source>
</evidence>
<reference evidence="12 13" key="1">
    <citation type="submission" date="2024-02" db="EMBL/GenBank/DDBJ databases">
        <authorList>
            <person name="Chen Y."/>
            <person name="Shah S."/>
            <person name="Dougan E. K."/>
            <person name="Thang M."/>
            <person name="Chan C."/>
        </authorList>
    </citation>
    <scope>NUCLEOTIDE SEQUENCE [LARGE SCALE GENOMIC DNA]</scope>
</reference>
<feature type="transmembrane region" description="Helical" evidence="9">
    <location>
        <begin position="436"/>
        <end position="458"/>
    </location>
</feature>
<evidence type="ECO:0000256" key="3">
    <source>
        <dbReference type="ARBA" id="ARBA00022692"/>
    </source>
</evidence>
<gene>
    <name evidence="12" type="ORF">SCF082_LOCUS7903</name>
</gene>
<evidence type="ECO:0000256" key="1">
    <source>
        <dbReference type="ARBA" id="ARBA00004477"/>
    </source>
</evidence>
<keyword evidence="7" id="KW-0325">Glycoprotein</keyword>
<evidence type="ECO:0000259" key="10">
    <source>
        <dbReference type="Pfam" id="PF06762"/>
    </source>
</evidence>
<evidence type="ECO:0000259" key="11">
    <source>
        <dbReference type="Pfam" id="PF25179"/>
    </source>
</evidence>
<keyword evidence="3 9" id="KW-0812">Transmembrane</keyword>
<feature type="transmembrane region" description="Helical" evidence="9">
    <location>
        <begin position="218"/>
        <end position="239"/>
    </location>
</feature>
<evidence type="ECO:0000256" key="4">
    <source>
        <dbReference type="ARBA" id="ARBA00022824"/>
    </source>
</evidence>
<dbReference type="PANTHER" id="PTHR14463:SF5">
    <property type="entry name" value="LIPASE MATURATION FACTOR 2"/>
    <property type="match status" value="1"/>
</dbReference>
<dbReference type="InterPro" id="IPR057433">
    <property type="entry name" value="LMF1/2_C"/>
</dbReference>
<dbReference type="Proteomes" id="UP001642464">
    <property type="component" value="Unassembled WGS sequence"/>
</dbReference>
<dbReference type="InterPro" id="IPR057434">
    <property type="entry name" value="LMF1/2_N"/>
</dbReference>
<keyword evidence="13" id="KW-1185">Reference proteome</keyword>
<comment type="caution">
    <text evidence="12">The sequence shown here is derived from an EMBL/GenBank/DDBJ whole genome shotgun (WGS) entry which is preliminary data.</text>
</comment>
<evidence type="ECO:0000256" key="2">
    <source>
        <dbReference type="ARBA" id="ARBA00005512"/>
    </source>
</evidence>
<keyword evidence="5 9" id="KW-1133">Transmembrane helix</keyword>
<feature type="domain" description="Lipase maturation factor 1/2 C-terminal" evidence="11">
    <location>
        <begin position="492"/>
        <end position="595"/>
    </location>
</feature>
<keyword evidence="4" id="KW-0256">Endoplasmic reticulum</keyword>
<comment type="subcellular location">
    <subcellularLocation>
        <location evidence="1">Endoplasmic reticulum membrane</location>
        <topology evidence="1">Multi-pass membrane protein</topology>
    </subcellularLocation>
</comment>